<dbReference type="InterPro" id="IPR001251">
    <property type="entry name" value="CRAL-TRIO_dom"/>
</dbReference>
<name>A7RXE8_NEMVE</name>
<dbReference type="EMBL" id="DS469550">
    <property type="protein sequence ID" value="EDO43833.1"/>
    <property type="molecule type" value="Genomic_DNA"/>
</dbReference>
<keyword evidence="3" id="KW-1185">Reference proteome</keyword>
<proteinExistence type="predicted"/>
<dbReference type="CDD" id="cd00170">
    <property type="entry name" value="SEC14"/>
    <property type="match status" value="1"/>
</dbReference>
<dbReference type="PANTHER" id="PTHR45657:SF1">
    <property type="entry name" value="CRAL-TRIO DOMAIN-CONTAINING PROTEIN YKL091C-RELATED"/>
    <property type="match status" value="1"/>
</dbReference>
<dbReference type="InterPro" id="IPR051026">
    <property type="entry name" value="PI/PC_transfer"/>
</dbReference>
<dbReference type="PhylomeDB" id="A7RXE8"/>
<dbReference type="PANTHER" id="PTHR45657">
    <property type="entry name" value="CRAL-TRIO DOMAIN-CONTAINING PROTEIN YKL091C-RELATED"/>
    <property type="match status" value="1"/>
</dbReference>
<dbReference type="PROSITE" id="PS50191">
    <property type="entry name" value="CRAL_TRIO"/>
    <property type="match status" value="1"/>
</dbReference>
<dbReference type="SUPFAM" id="SSF46938">
    <property type="entry name" value="CRAL/TRIO N-terminal domain"/>
    <property type="match status" value="1"/>
</dbReference>
<dbReference type="Proteomes" id="UP000001593">
    <property type="component" value="Unassembled WGS sequence"/>
</dbReference>
<dbReference type="Gene3D" id="3.40.525.10">
    <property type="entry name" value="CRAL-TRIO lipid binding domain"/>
    <property type="match status" value="1"/>
</dbReference>
<feature type="non-terminal residue" evidence="2">
    <location>
        <position position="1"/>
    </location>
</feature>
<dbReference type="HOGENOM" id="CLU_082886_0_0_1"/>
<dbReference type="OMA" id="CEYQIAR"/>
<protein>
    <recommendedName>
        <fullName evidence="1">CRAL-TRIO domain-containing protein</fullName>
    </recommendedName>
</protein>
<accession>A7RXE8</accession>
<dbReference type="AlphaFoldDB" id="A7RXE8"/>
<dbReference type="InParanoid" id="A7RXE8"/>
<evidence type="ECO:0000313" key="3">
    <source>
        <dbReference type="Proteomes" id="UP000001593"/>
    </source>
</evidence>
<sequence length="213" mass="24576">TLLGFLRARGFDVQAAYKQYLSTVEWRKKNGIDSILDKPVNHSECLLITQVMSCGFHKQDKEGRPCYIEYTGRTDVSALVKVHTILPVDQVIRRHIWNCEYQIARMAELSQNSVSSLEENTSIITLLNCRFGGFRKALNIFKRLAKLDQDHYPERMGKIFIVNTPWVFPVLWKIARVFLDPKTRSKCVVLKSSENPKLLNYFYAADLPEEFGG</sequence>
<dbReference type="SMART" id="SM00516">
    <property type="entry name" value="SEC14"/>
    <property type="match status" value="1"/>
</dbReference>
<feature type="domain" description="CRAL-TRIO" evidence="1">
    <location>
        <begin position="44"/>
        <end position="213"/>
    </location>
</feature>
<gene>
    <name evidence="2" type="ORF">NEMVEDRAFT_v1g96980</name>
</gene>
<reference evidence="2 3" key="1">
    <citation type="journal article" date="2007" name="Science">
        <title>Sea anemone genome reveals ancestral eumetazoan gene repertoire and genomic organization.</title>
        <authorList>
            <person name="Putnam N.H."/>
            <person name="Srivastava M."/>
            <person name="Hellsten U."/>
            <person name="Dirks B."/>
            <person name="Chapman J."/>
            <person name="Salamov A."/>
            <person name="Terry A."/>
            <person name="Shapiro H."/>
            <person name="Lindquist E."/>
            <person name="Kapitonov V.V."/>
            <person name="Jurka J."/>
            <person name="Genikhovich G."/>
            <person name="Grigoriev I.V."/>
            <person name="Lucas S.M."/>
            <person name="Steele R.E."/>
            <person name="Finnerty J.R."/>
            <person name="Technau U."/>
            <person name="Martindale M.Q."/>
            <person name="Rokhsar D.S."/>
        </authorList>
    </citation>
    <scope>NUCLEOTIDE SEQUENCE [LARGE SCALE GENOMIC DNA]</scope>
    <source>
        <strain evidence="3">CH2 X CH6</strain>
    </source>
</reference>
<evidence type="ECO:0000259" key="1">
    <source>
        <dbReference type="PROSITE" id="PS50191"/>
    </source>
</evidence>
<dbReference type="eggNOG" id="KOG1471">
    <property type="taxonomic scope" value="Eukaryota"/>
</dbReference>
<evidence type="ECO:0000313" key="2">
    <source>
        <dbReference type="EMBL" id="EDO43833.1"/>
    </source>
</evidence>
<dbReference type="InterPro" id="IPR036273">
    <property type="entry name" value="CRAL/TRIO_N_dom_sf"/>
</dbReference>
<dbReference type="STRING" id="45351.A7RXE8"/>
<feature type="non-terminal residue" evidence="2">
    <location>
        <position position="213"/>
    </location>
</feature>
<organism evidence="2 3">
    <name type="scientific">Nematostella vectensis</name>
    <name type="common">Starlet sea anemone</name>
    <dbReference type="NCBI Taxonomy" id="45351"/>
    <lineage>
        <taxon>Eukaryota</taxon>
        <taxon>Metazoa</taxon>
        <taxon>Cnidaria</taxon>
        <taxon>Anthozoa</taxon>
        <taxon>Hexacorallia</taxon>
        <taxon>Actiniaria</taxon>
        <taxon>Edwardsiidae</taxon>
        <taxon>Nematostella</taxon>
    </lineage>
</organism>
<dbReference type="SUPFAM" id="SSF52087">
    <property type="entry name" value="CRAL/TRIO domain"/>
    <property type="match status" value="1"/>
</dbReference>
<dbReference type="Pfam" id="PF00650">
    <property type="entry name" value="CRAL_TRIO"/>
    <property type="match status" value="1"/>
</dbReference>
<dbReference type="InterPro" id="IPR036865">
    <property type="entry name" value="CRAL-TRIO_dom_sf"/>
</dbReference>